<dbReference type="EMBL" id="JAJSOF020000011">
    <property type="protein sequence ID" value="KAJ4443946.1"/>
    <property type="molecule type" value="Genomic_DNA"/>
</dbReference>
<name>A0ABQ8TCX4_PERAM</name>
<organism evidence="1 2">
    <name type="scientific">Periplaneta americana</name>
    <name type="common">American cockroach</name>
    <name type="synonym">Blatta americana</name>
    <dbReference type="NCBI Taxonomy" id="6978"/>
    <lineage>
        <taxon>Eukaryota</taxon>
        <taxon>Metazoa</taxon>
        <taxon>Ecdysozoa</taxon>
        <taxon>Arthropoda</taxon>
        <taxon>Hexapoda</taxon>
        <taxon>Insecta</taxon>
        <taxon>Pterygota</taxon>
        <taxon>Neoptera</taxon>
        <taxon>Polyneoptera</taxon>
        <taxon>Dictyoptera</taxon>
        <taxon>Blattodea</taxon>
        <taxon>Blattoidea</taxon>
        <taxon>Blattidae</taxon>
        <taxon>Blattinae</taxon>
        <taxon>Periplaneta</taxon>
    </lineage>
</organism>
<sequence length="200" mass="22716">MEEILFQHANYHDMHKRPVSGEEGIWSVELSHGPANQREPLKLAIGIPLLQSSADFDRTISSLTSVPGNVGDKVNEKTANILNFHLEHALVNKWTPQQKVQCVLWLVDEKPVTRVQRRVRRTWIGGSKDEDQLPGQSETVSEPLLEIDVDTTESSSTFVLMKRTIRQAYNSPTAYCYRKSTHEHRALVLRPDRSVCCLTS</sequence>
<accession>A0ABQ8TCX4</accession>
<keyword evidence="2" id="KW-1185">Reference proteome</keyword>
<evidence type="ECO:0000313" key="1">
    <source>
        <dbReference type="EMBL" id="KAJ4443946.1"/>
    </source>
</evidence>
<protein>
    <submittedName>
        <fullName evidence="1">Uncharacterized protein</fullName>
    </submittedName>
</protein>
<gene>
    <name evidence="1" type="ORF">ANN_05735</name>
</gene>
<dbReference type="Proteomes" id="UP001148838">
    <property type="component" value="Unassembled WGS sequence"/>
</dbReference>
<reference evidence="1 2" key="1">
    <citation type="journal article" date="2022" name="Allergy">
        <title>Genome assembly and annotation of Periplaneta americana reveal a comprehensive cockroach allergen profile.</title>
        <authorList>
            <person name="Wang L."/>
            <person name="Xiong Q."/>
            <person name="Saelim N."/>
            <person name="Wang L."/>
            <person name="Nong W."/>
            <person name="Wan A.T."/>
            <person name="Shi M."/>
            <person name="Liu X."/>
            <person name="Cao Q."/>
            <person name="Hui J.H.L."/>
            <person name="Sookrung N."/>
            <person name="Leung T.F."/>
            <person name="Tungtrongchitr A."/>
            <person name="Tsui S.K.W."/>
        </authorList>
    </citation>
    <scope>NUCLEOTIDE SEQUENCE [LARGE SCALE GENOMIC DNA]</scope>
    <source>
        <strain evidence="1">PWHHKU_190912</strain>
    </source>
</reference>
<proteinExistence type="predicted"/>
<evidence type="ECO:0000313" key="2">
    <source>
        <dbReference type="Proteomes" id="UP001148838"/>
    </source>
</evidence>
<comment type="caution">
    <text evidence="1">The sequence shown here is derived from an EMBL/GenBank/DDBJ whole genome shotgun (WGS) entry which is preliminary data.</text>
</comment>